<dbReference type="Proteomes" id="UP000713904">
    <property type="component" value="Unassembled WGS sequence"/>
</dbReference>
<evidence type="ECO:0000313" key="1">
    <source>
        <dbReference type="EMBL" id="MBC2575201.1"/>
    </source>
</evidence>
<comment type="caution">
    <text evidence="1">The sequence shown here is derived from an EMBL/GenBank/DDBJ whole genome shotgun (WGS) entry which is preliminary data.</text>
</comment>
<evidence type="ECO:0000313" key="2">
    <source>
        <dbReference type="Proteomes" id="UP000713904"/>
    </source>
</evidence>
<name>A0ABR6TJN0_9FIRM</name>
<keyword evidence="2" id="KW-1185">Reference proteome</keyword>
<protein>
    <submittedName>
        <fullName evidence="1">Uncharacterized protein</fullName>
    </submittedName>
</protein>
<sequence length="86" mass="10541">MTEIEAVELYLDNLKRLENAEIYFYNLDLSDKEYFDNPHWGSYFEILQNCKKIYPLVKNFEGLSKLAKERGLSRYKWFERNKHIRN</sequence>
<dbReference type="RefSeq" id="WP_185623241.1">
    <property type="nucleotide sequence ID" value="NZ_JABGBW010000001.1"/>
</dbReference>
<reference evidence="1 2" key="1">
    <citation type="submission" date="2020-05" db="EMBL/GenBank/DDBJ databases">
        <title>Draft genome of xy-202 and genomic insight in genome of the genus Peptostreptococcus.</title>
        <authorList>
            <person name="Zhang Z."/>
        </authorList>
    </citation>
    <scope>NUCLEOTIDE SEQUENCE [LARGE SCALE GENOMIC DNA]</scope>
    <source>
        <strain evidence="1 2">DSM 27025</strain>
    </source>
</reference>
<accession>A0ABR6TJN0</accession>
<proteinExistence type="predicted"/>
<gene>
    <name evidence="1" type="ORF">HLB29_00685</name>
</gene>
<dbReference type="EMBL" id="JABGBW010000001">
    <property type="protein sequence ID" value="MBC2575201.1"/>
    <property type="molecule type" value="Genomic_DNA"/>
</dbReference>
<organism evidence="1 2">
    <name type="scientific">Peptostreptococcus canis</name>
    <dbReference type="NCBI Taxonomy" id="1159213"/>
    <lineage>
        <taxon>Bacteria</taxon>
        <taxon>Bacillati</taxon>
        <taxon>Bacillota</taxon>
        <taxon>Clostridia</taxon>
        <taxon>Peptostreptococcales</taxon>
        <taxon>Peptostreptococcaceae</taxon>
        <taxon>Peptostreptococcus</taxon>
    </lineage>
</organism>